<keyword evidence="4" id="KW-0804">Transcription</keyword>
<evidence type="ECO:0000313" key="9">
    <source>
        <dbReference type="Proteomes" id="UP000008311"/>
    </source>
</evidence>
<feature type="compositionally biased region" description="Basic and acidic residues" evidence="6">
    <location>
        <begin position="161"/>
        <end position="174"/>
    </location>
</feature>
<feature type="domain" description="BHLH" evidence="7">
    <location>
        <begin position="161"/>
        <end position="210"/>
    </location>
</feature>
<feature type="region of interest" description="Disordered" evidence="6">
    <location>
        <begin position="147"/>
        <end position="174"/>
    </location>
</feature>
<dbReference type="GO" id="GO:0005634">
    <property type="term" value="C:nucleus"/>
    <property type="evidence" value="ECO:0000318"/>
    <property type="project" value="GO_Central"/>
</dbReference>
<protein>
    <recommendedName>
        <fullName evidence="7">BHLH domain-containing protein</fullName>
    </recommendedName>
</protein>
<evidence type="ECO:0000256" key="3">
    <source>
        <dbReference type="ARBA" id="ARBA00023125"/>
    </source>
</evidence>
<name>B9SC94_RICCO</name>
<keyword evidence="2" id="KW-0805">Transcription regulation</keyword>
<dbReference type="Gene3D" id="4.10.280.10">
    <property type="entry name" value="Helix-loop-helix DNA-binding domain"/>
    <property type="match status" value="1"/>
</dbReference>
<sequence length="406" mass="44827">MGDINPMYNRCSSIYSTGVVHDHDHHHRSSDDFSVFLNQILLRSSSTSLSSTMTTTTTLSFAAAAPVSMQLQESCYPHHHRSCVSTVQFGDGVNVGYFSGNVRGSSSTAANASSLSIGGGGASENETDHECDCESEEGLEALIEEVQTKAAPPRSSSKRSRAAEVHNLSEKRRRSRINEKMKALQNLIPNSNKTDKASMLDEAIEYLKQLQLQVQMLSLRNGIGLHPMCLPGVLQPTQFSQFSMGFAEENGSQHTNVAGSLPLNQEKPEQTVFDIPSQCGVSNQLSVPNMSNVIHSQTSFGMESSVRAHFGPFPLQTSSEMKYGHLTCFQLKEICREDVLPHQQLNAEHSERIPLGDYAMSHCFCYMCAYKSYFILGLCISITRMQTGRSAPDDDEIKIERQEILD</sequence>
<dbReference type="eggNOG" id="ENOG502QVNY">
    <property type="taxonomic scope" value="Eukaryota"/>
</dbReference>
<evidence type="ECO:0000256" key="1">
    <source>
        <dbReference type="ARBA" id="ARBA00004123"/>
    </source>
</evidence>
<keyword evidence="9" id="KW-1185">Reference proteome</keyword>
<dbReference type="EMBL" id="EQ973919">
    <property type="protein sequence ID" value="EEF38808.1"/>
    <property type="molecule type" value="Genomic_DNA"/>
</dbReference>
<dbReference type="CDD" id="cd11445">
    <property type="entry name" value="bHLH_AtPIF_like"/>
    <property type="match status" value="1"/>
</dbReference>
<evidence type="ECO:0000313" key="8">
    <source>
        <dbReference type="EMBL" id="EEF38808.1"/>
    </source>
</evidence>
<dbReference type="FunFam" id="4.10.280.10:FF:000004">
    <property type="entry name" value="Basic helix-loop-helix transcription factor"/>
    <property type="match status" value="1"/>
</dbReference>
<dbReference type="PANTHER" id="PTHR45855:SF73">
    <property type="entry name" value="TRANSCRIPTION FACTOR SPATULA"/>
    <property type="match status" value="1"/>
</dbReference>
<dbReference type="AlphaFoldDB" id="B9SC94"/>
<dbReference type="FunCoup" id="B9SC94">
    <property type="interactions" value="116"/>
</dbReference>
<dbReference type="SMART" id="SM00353">
    <property type="entry name" value="HLH"/>
    <property type="match status" value="1"/>
</dbReference>
<dbReference type="InterPro" id="IPR047265">
    <property type="entry name" value="PIF1-like_bHLH"/>
</dbReference>
<accession>B9SC94</accession>
<dbReference type="InterPro" id="IPR011598">
    <property type="entry name" value="bHLH_dom"/>
</dbReference>
<proteinExistence type="predicted"/>
<dbReference type="InterPro" id="IPR031066">
    <property type="entry name" value="bHLH_ALC-like_plant"/>
</dbReference>
<comment type="subcellular location">
    <subcellularLocation>
        <location evidence="1">Nucleus</location>
    </subcellularLocation>
</comment>
<dbReference type="GO" id="GO:0046983">
    <property type="term" value="F:protein dimerization activity"/>
    <property type="evidence" value="ECO:0007669"/>
    <property type="project" value="InterPro"/>
</dbReference>
<gene>
    <name evidence="8" type="ORF">RCOM_1409990</name>
</gene>
<evidence type="ECO:0000256" key="5">
    <source>
        <dbReference type="ARBA" id="ARBA00023242"/>
    </source>
</evidence>
<reference evidence="9" key="1">
    <citation type="journal article" date="2010" name="Nat. Biotechnol.">
        <title>Draft genome sequence of the oilseed species Ricinus communis.</title>
        <authorList>
            <person name="Chan A.P."/>
            <person name="Crabtree J."/>
            <person name="Zhao Q."/>
            <person name="Lorenzi H."/>
            <person name="Orvis J."/>
            <person name="Puiu D."/>
            <person name="Melake-Berhan A."/>
            <person name="Jones K.M."/>
            <person name="Redman J."/>
            <person name="Chen G."/>
            <person name="Cahoon E.B."/>
            <person name="Gedil M."/>
            <person name="Stanke M."/>
            <person name="Haas B.J."/>
            <person name="Wortman J.R."/>
            <person name="Fraser-Liggett C.M."/>
            <person name="Ravel J."/>
            <person name="Rabinowicz P.D."/>
        </authorList>
    </citation>
    <scope>NUCLEOTIDE SEQUENCE [LARGE SCALE GENOMIC DNA]</scope>
    <source>
        <strain evidence="9">cv. Hale</strain>
    </source>
</reference>
<feature type="compositionally biased region" description="Low complexity" evidence="6">
    <location>
        <begin position="107"/>
        <end position="116"/>
    </location>
</feature>
<organism evidence="8 9">
    <name type="scientific">Ricinus communis</name>
    <name type="common">Castor bean</name>
    <dbReference type="NCBI Taxonomy" id="3988"/>
    <lineage>
        <taxon>Eukaryota</taxon>
        <taxon>Viridiplantae</taxon>
        <taxon>Streptophyta</taxon>
        <taxon>Embryophyta</taxon>
        <taxon>Tracheophyta</taxon>
        <taxon>Spermatophyta</taxon>
        <taxon>Magnoliopsida</taxon>
        <taxon>eudicotyledons</taxon>
        <taxon>Gunneridae</taxon>
        <taxon>Pentapetalae</taxon>
        <taxon>rosids</taxon>
        <taxon>fabids</taxon>
        <taxon>Malpighiales</taxon>
        <taxon>Euphorbiaceae</taxon>
        <taxon>Acalyphoideae</taxon>
        <taxon>Acalypheae</taxon>
        <taxon>Ricinus</taxon>
    </lineage>
</organism>
<dbReference type="InParanoid" id="B9SC94"/>
<evidence type="ECO:0000256" key="2">
    <source>
        <dbReference type="ARBA" id="ARBA00023015"/>
    </source>
</evidence>
<dbReference type="SUPFAM" id="SSF47459">
    <property type="entry name" value="HLH, helix-loop-helix DNA-binding domain"/>
    <property type="match status" value="1"/>
</dbReference>
<dbReference type="GO" id="GO:0003677">
    <property type="term" value="F:DNA binding"/>
    <property type="evidence" value="ECO:0007669"/>
    <property type="project" value="UniProtKB-KW"/>
</dbReference>
<dbReference type="PANTHER" id="PTHR45855">
    <property type="entry name" value="TRANSCRIPTION FACTOR PIF1-RELATED"/>
    <property type="match status" value="1"/>
</dbReference>
<evidence type="ECO:0000259" key="7">
    <source>
        <dbReference type="PROSITE" id="PS50888"/>
    </source>
</evidence>
<keyword evidence="5" id="KW-0539">Nucleus</keyword>
<keyword evidence="3" id="KW-0238">DNA-binding</keyword>
<feature type="region of interest" description="Disordered" evidence="6">
    <location>
        <begin position="107"/>
        <end position="132"/>
    </location>
</feature>
<dbReference type="InterPro" id="IPR036638">
    <property type="entry name" value="HLH_DNA-bd_sf"/>
</dbReference>
<dbReference type="Pfam" id="PF00010">
    <property type="entry name" value="HLH"/>
    <property type="match status" value="1"/>
</dbReference>
<dbReference type="PROSITE" id="PS50888">
    <property type="entry name" value="BHLH"/>
    <property type="match status" value="1"/>
</dbReference>
<evidence type="ECO:0000256" key="4">
    <source>
        <dbReference type="ARBA" id="ARBA00023163"/>
    </source>
</evidence>
<dbReference type="Proteomes" id="UP000008311">
    <property type="component" value="Unassembled WGS sequence"/>
</dbReference>
<evidence type="ECO:0000256" key="6">
    <source>
        <dbReference type="SAM" id="MobiDB-lite"/>
    </source>
</evidence>